<name>A0ABT4UDY0_9ACTN</name>
<dbReference type="RefSeq" id="WP_270690779.1">
    <property type="nucleotide sequence ID" value="NZ_JAQFWQ010000176.1"/>
</dbReference>
<sequence length="76" mass="7650">MPQRRRPRRVCVVGVDGGDGDSWAVPRPCLPSGGPLAVRVAARLGGCALARARGGRGPGAPLPGDDLDEGAVIPAV</sequence>
<evidence type="ECO:0000256" key="1">
    <source>
        <dbReference type="SAM" id="MobiDB-lite"/>
    </source>
</evidence>
<accession>A0ABT4UDY0</accession>
<organism evidence="2 3">
    <name type="scientific">Nocardiopsis endophytica</name>
    <dbReference type="NCBI Taxonomy" id="3018445"/>
    <lineage>
        <taxon>Bacteria</taxon>
        <taxon>Bacillati</taxon>
        <taxon>Actinomycetota</taxon>
        <taxon>Actinomycetes</taxon>
        <taxon>Streptosporangiales</taxon>
        <taxon>Nocardiopsidaceae</taxon>
        <taxon>Nocardiopsis</taxon>
    </lineage>
</organism>
<evidence type="ECO:0000313" key="3">
    <source>
        <dbReference type="Proteomes" id="UP001527866"/>
    </source>
</evidence>
<comment type="caution">
    <text evidence="2">The sequence shown here is derived from an EMBL/GenBank/DDBJ whole genome shotgun (WGS) entry which is preliminary data.</text>
</comment>
<protein>
    <submittedName>
        <fullName evidence="2">Uncharacterized protein</fullName>
    </submittedName>
</protein>
<feature type="region of interest" description="Disordered" evidence="1">
    <location>
        <begin position="53"/>
        <end position="76"/>
    </location>
</feature>
<keyword evidence="3" id="KW-1185">Reference proteome</keyword>
<dbReference type="EMBL" id="JAQFWQ010000176">
    <property type="protein sequence ID" value="MDA2815161.1"/>
    <property type="molecule type" value="Genomic_DNA"/>
</dbReference>
<gene>
    <name evidence="2" type="ORF">O4J56_31255</name>
</gene>
<reference evidence="2 3" key="1">
    <citation type="submission" date="2023-01" db="EMBL/GenBank/DDBJ databases">
        <title>Draft genome sequence of Nocardiopsis sp. RSe5-2 isolated from halophytes.</title>
        <authorList>
            <person name="Duangmal K."/>
            <person name="Chantavorakit T."/>
        </authorList>
    </citation>
    <scope>NUCLEOTIDE SEQUENCE [LARGE SCALE GENOMIC DNA]</scope>
    <source>
        <strain evidence="2 3">RSe5-2</strain>
    </source>
</reference>
<dbReference type="Proteomes" id="UP001527866">
    <property type="component" value="Unassembled WGS sequence"/>
</dbReference>
<evidence type="ECO:0000313" key="2">
    <source>
        <dbReference type="EMBL" id="MDA2815161.1"/>
    </source>
</evidence>
<proteinExistence type="predicted"/>
<feature type="non-terminal residue" evidence="2">
    <location>
        <position position="76"/>
    </location>
</feature>